<dbReference type="AlphaFoldDB" id="A0A0M0BT76"/>
<dbReference type="InterPro" id="IPR051349">
    <property type="entry name" value="Hydrogenase_assoc-protein"/>
</dbReference>
<dbReference type="PANTHER" id="PTHR42845:SF1">
    <property type="entry name" value="HYDROGENASE SMALL SUBUNIT"/>
    <property type="match status" value="1"/>
</dbReference>
<protein>
    <recommendedName>
        <fullName evidence="2">NADH:ubiquinone oxidoreductase-like 20kDa subunit domain-containing protein</fullName>
    </recommendedName>
</protein>
<dbReference type="EMBL" id="LFWV01000029">
    <property type="protein sequence ID" value="KON31654.1"/>
    <property type="molecule type" value="Genomic_DNA"/>
</dbReference>
<dbReference type="Gene3D" id="3.40.50.700">
    <property type="entry name" value="NADH:ubiquinone oxidoreductase-like, 20kDa subunit"/>
    <property type="match status" value="1"/>
</dbReference>
<dbReference type="GO" id="GO:0016491">
    <property type="term" value="F:oxidoreductase activity"/>
    <property type="evidence" value="ECO:0007669"/>
    <property type="project" value="UniProtKB-KW"/>
</dbReference>
<keyword evidence="1" id="KW-0560">Oxidoreductase</keyword>
<evidence type="ECO:0000256" key="1">
    <source>
        <dbReference type="ARBA" id="ARBA00023002"/>
    </source>
</evidence>
<feature type="non-terminal residue" evidence="3">
    <location>
        <position position="78"/>
    </location>
</feature>
<dbReference type="InterPro" id="IPR037024">
    <property type="entry name" value="NiFe_Hase_small_N_sf"/>
</dbReference>
<dbReference type="GO" id="GO:0051536">
    <property type="term" value="F:iron-sulfur cluster binding"/>
    <property type="evidence" value="ECO:0007669"/>
    <property type="project" value="InterPro"/>
</dbReference>
<sequence>MKPKIAFFDFAGCEGDQLQVANLEEEILDLLGQVEVVSFREVMKEHSDNYDIAFVEGSCTRLQDEERLKQIRKNAKIV</sequence>
<gene>
    <name evidence="3" type="ORF">AC478_02475</name>
</gene>
<reference evidence="4" key="1">
    <citation type="submission" date="2015-06" db="EMBL/GenBank/DDBJ databases">
        <title>New insights into the roles of widespread benthic archaea in carbon and nitrogen cycling.</title>
        <authorList>
            <person name="Lazar C.S."/>
            <person name="Baker B.J."/>
            <person name="Seitz K.W."/>
            <person name="Hyde A.S."/>
            <person name="Dick G.J."/>
            <person name="Hinrichs K.-U."/>
            <person name="Teske A.P."/>
        </authorList>
    </citation>
    <scope>NUCLEOTIDE SEQUENCE [LARGE SCALE GENOMIC DNA]</scope>
</reference>
<evidence type="ECO:0000313" key="4">
    <source>
        <dbReference type="Proteomes" id="UP000054016"/>
    </source>
</evidence>
<dbReference type="Pfam" id="PF01058">
    <property type="entry name" value="Oxidored_q6"/>
    <property type="match status" value="1"/>
</dbReference>
<feature type="domain" description="NADH:ubiquinone oxidoreductase-like 20kDa subunit" evidence="2">
    <location>
        <begin position="13"/>
        <end position="78"/>
    </location>
</feature>
<dbReference type="Proteomes" id="UP000054016">
    <property type="component" value="Unassembled WGS sequence"/>
</dbReference>
<accession>A0A0M0BT76</accession>
<dbReference type="PANTHER" id="PTHR42845">
    <property type="entry name" value="COENZYME F420-REDUCING HYDROGENASE, GAMMA SUBUNIT"/>
    <property type="match status" value="1"/>
</dbReference>
<evidence type="ECO:0000313" key="3">
    <source>
        <dbReference type="EMBL" id="KON31654.1"/>
    </source>
</evidence>
<proteinExistence type="predicted"/>
<evidence type="ECO:0000259" key="2">
    <source>
        <dbReference type="Pfam" id="PF01058"/>
    </source>
</evidence>
<comment type="caution">
    <text evidence="3">The sequence shown here is derived from an EMBL/GenBank/DDBJ whole genome shotgun (WGS) entry which is preliminary data.</text>
</comment>
<organism evidence="3 4">
    <name type="scientific">miscellaneous Crenarchaeota group-1 archaeon SG8-32-3</name>
    <dbReference type="NCBI Taxonomy" id="1685125"/>
    <lineage>
        <taxon>Archaea</taxon>
        <taxon>Candidatus Bathyarchaeota</taxon>
        <taxon>MCG-1</taxon>
    </lineage>
</organism>
<dbReference type="InterPro" id="IPR006137">
    <property type="entry name" value="NADH_UbQ_OxRdtase-like_20kDa"/>
</dbReference>
<dbReference type="SUPFAM" id="SSF56770">
    <property type="entry name" value="HydA/Nqo6-like"/>
    <property type="match status" value="1"/>
</dbReference>
<name>A0A0M0BT76_9ARCH</name>